<proteinExistence type="predicted"/>
<keyword evidence="2" id="KW-1185">Reference proteome</keyword>
<dbReference type="Proteomes" id="UP001732700">
    <property type="component" value="Chromosome 5A"/>
</dbReference>
<name>A0ACD5XK00_AVESA</name>
<evidence type="ECO:0000313" key="2">
    <source>
        <dbReference type="Proteomes" id="UP001732700"/>
    </source>
</evidence>
<sequence length="264" mass="30245">MFAAIEGSSTTTKMQANLDRITEQLKELPLLRKQLGEHQGGLEQLAHQIGLAAELVEEVKKDQAEARAVATRGAPPAAAGPAEGGYDYKRLVKVQFPAFSGKEPKMWQLRCKSYFEFYQMPPELWVIWASFHMEGRAAVWMLTQDKKHLEEGGWDRFCQAVQERFGPDDYQKKLRALMELRQEGTVGEYRDQFEELMCHVMSFDHGMGTVFQVTMFLMGLRQEISAVVRLHRPKSVDDAAELAMLQEEVLEDAKQRAQRVDYEE</sequence>
<accession>A0ACD5XK00</accession>
<reference evidence="1" key="1">
    <citation type="submission" date="2021-05" db="EMBL/GenBank/DDBJ databases">
        <authorList>
            <person name="Scholz U."/>
            <person name="Mascher M."/>
            <person name="Fiebig A."/>
        </authorList>
    </citation>
    <scope>NUCLEOTIDE SEQUENCE [LARGE SCALE GENOMIC DNA]</scope>
</reference>
<reference evidence="1" key="2">
    <citation type="submission" date="2025-09" db="UniProtKB">
        <authorList>
            <consortium name="EnsemblPlants"/>
        </authorList>
    </citation>
    <scope>IDENTIFICATION</scope>
</reference>
<protein>
    <submittedName>
        <fullName evidence="1">Uncharacterized protein</fullName>
    </submittedName>
</protein>
<organism evidence="1 2">
    <name type="scientific">Avena sativa</name>
    <name type="common">Oat</name>
    <dbReference type="NCBI Taxonomy" id="4498"/>
    <lineage>
        <taxon>Eukaryota</taxon>
        <taxon>Viridiplantae</taxon>
        <taxon>Streptophyta</taxon>
        <taxon>Embryophyta</taxon>
        <taxon>Tracheophyta</taxon>
        <taxon>Spermatophyta</taxon>
        <taxon>Magnoliopsida</taxon>
        <taxon>Liliopsida</taxon>
        <taxon>Poales</taxon>
        <taxon>Poaceae</taxon>
        <taxon>BOP clade</taxon>
        <taxon>Pooideae</taxon>
        <taxon>Poodae</taxon>
        <taxon>Poeae</taxon>
        <taxon>Poeae Chloroplast Group 1 (Aveneae type)</taxon>
        <taxon>Aveninae</taxon>
        <taxon>Avena</taxon>
    </lineage>
</organism>
<evidence type="ECO:0000313" key="1">
    <source>
        <dbReference type="EnsemblPlants" id="AVESA.00010b.r2.5AG0804550.1.CDS.1"/>
    </source>
</evidence>
<dbReference type="EnsemblPlants" id="AVESA.00010b.r2.5AG0804550.1">
    <property type="protein sequence ID" value="AVESA.00010b.r2.5AG0804550.1.CDS.1"/>
    <property type="gene ID" value="AVESA.00010b.r2.5AG0804550"/>
</dbReference>